<proteinExistence type="predicted"/>
<dbReference type="AlphaFoldDB" id="A0A559L537"/>
<evidence type="ECO:0000313" key="4">
    <source>
        <dbReference type="Proteomes" id="UP000320707"/>
    </source>
</evidence>
<evidence type="ECO:0000313" key="3">
    <source>
        <dbReference type="EMBL" id="TVY68055.1"/>
    </source>
</evidence>
<feature type="domain" description="Apple" evidence="2">
    <location>
        <begin position="58"/>
        <end position="126"/>
    </location>
</feature>
<evidence type="ECO:0000259" key="2">
    <source>
        <dbReference type="PROSITE" id="PS50948"/>
    </source>
</evidence>
<dbReference type="PROSITE" id="PS50948">
    <property type="entry name" value="PAN"/>
    <property type="match status" value="1"/>
</dbReference>
<organism evidence="3 4">
    <name type="scientific">Fusarium oxysporum f. sp. cubense</name>
    <dbReference type="NCBI Taxonomy" id="61366"/>
    <lineage>
        <taxon>Eukaryota</taxon>
        <taxon>Fungi</taxon>
        <taxon>Dikarya</taxon>
        <taxon>Ascomycota</taxon>
        <taxon>Pezizomycotina</taxon>
        <taxon>Sordariomycetes</taxon>
        <taxon>Hypocreomycetidae</taxon>
        <taxon>Hypocreales</taxon>
        <taxon>Nectriaceae</taxon>
        <taxon>Fusarium</taxon>
        <taxon>Fusarium oxysporum species complex</taxon>
    </lineage>
</organism>
<reference evidence="3 4" key="1">
    <citation type="journal article" date="2019" name="Microbiol. Resour. Announc.">
        <title>High-quality draft genome sequence of Fusarium oxysporum f. sp. cubense strain 160527, a causal agent of Panama disease.</title>
        <authorList>
            <person name="Asai S."/>
            <person name="Ayukawa Y."/>
            <person name="Gan P."/>
            <person name="Masuda S."/>
            <person name="Komatsu K."/>
            <person name="Shirasu K."/>
            <person name="Arie T."/>
        </authorList>
    </citation>
    <scope>NUCLEOTIDE SEQUENCE [LARGE SCALE GENOMIC DNA]</scope>
    <source>
        <strain evidence="3 4">160527</strain>
    </source>
</reference>
<gene>
    <name evidence="3" type="ORF">Focb16_v002656</name>
</gene>
<dbReference type="Proteomes" id="UP000320707">
    <property type="component" value="Unassembled WGS sequence"/>
</dbReference>
<name>A0A559L537_FUSOC</name>
<sequence>MLLLPKALFNTLSVIFLSQNAVSRFCWRLPAAHSGSPVDIPRSDLSPRLVTSIEQASCGVVGYKPDPILTRSLKCRLVDCQELCSATAGCQSYAQSSARCLLFSSPVAEGFQQDSTSPFTYYDIDCSTPMTSSTETLPETTDSVTTELSTSGTDVTATSNPLPSSTTATFITEISIELASASISASSGTISTTTTDLTTDPESASTSVSSDITSTAITLSSNTRTTTTGDATTIAAAEPTTATSSTPTVYIIRLVNPDESTFGYVSTAPGHNRLSGPKEEALEIRISAPEPGATSQLDFVHAETFGGLTRLCAVQSTHNANADLGPDSSFYNYLSTCTPSPPGSPPAYFYHAWTNWAELHRYTLAAESAIWIVNPDTLEVTASWINTDGSAPPTTLFIPETSNWIGMTGSLSALQAAFPNQPYRRIKLVLEPIS</sequence>
<protein>
    <recommendedName>
        <fullName evidence="2">Apple domain-containing protein</fullName>
    </recommendedName>
</protein>
<dbReference type="EMBL" id="SRMI01000006">
    <property type="protein sequence ID" value="TVY68055.1"/>
    <property type="molecule type" value="Genomic_DNA"/>
</dbReference>
<comment type="caution">
    <text evidence="3">The sequence shown here is derived from an EMBL/GenBank/DDBJ whole genome shotgun (WGS) entry which is preliminary data.</text>
</comment>
<accession>A0A559L537</accession>
<evidence type="ECO:0000256" key="1">
    <source>
        <dbReference type="SAM" id="MobiDB-lite"/>
    </source>
</evidence>
<feature type="region of interest" description="Disordered" evidence="1">
    <location>
        <begin position="187"/>
        <end position="209"/>
    </location>
</feature>
<dbReference type="InterPro" id="IPR003609">
    <property type="entry name" value="Pan_app"/>
</dbReference>